<accession>A0A0E9QLX4</accession>
<dbReference type="EMBL" id="GBXM01091499">
    <property type="protein sequence ID" value="JAH17078.1"/>
    <property type="molecule type" value="Transcribed_RNA"/>
</dbReference>
<reference evidence="1" key="1">
    <citation type="submission" date="2014-11" db="EMBL/GenBank/DDBJ databases">
        <authorList>
            <person name="Amaro Gonzalez C."/>
        </authorList>
    </citation>
    <scope>NUCLEOTIDE SEQUENCE</scope>
</reference>
<dbReference type="AlphaFoldDB" id="A0A0E9QLX4"/>
<evidence type="ECO:0000313" key="1">
    <source>
        <dbReference type="EMBL" id="JAH17078.1"/>
    </source>
</evidence>
<protein>
    <submittedName>
        <fullName evidence="1">Uncharacterized protein</fullName>
    </submittedName>
</protein>
<name>A0A0E9QLX4_ANGAN</name>
<proteinExistence type="predicted"/>
<reference evidence="1" key="2">
    <citation type="journal article" date="2015" name="Fish Shellfish Immunol.">
        <title>Early steps in the European eel (Anguilla anguilla)-Vibrio vulnificus interaction in the gills: Role of the RtxA13 toxin.</title>
        <authorList>
            <person name="Callol A."/>
            <person name="Pajuelo D."/>
            <person name="Ebbesson L."/>
            <person name="Teles M."/>
            <person name="MacKenzie S."/>
            <person name="Amaro C."/>
        </authorList>
    </citation>
    <scope>NUCLEOTIDE SEQUENCE</scope>
</reference>
<organism evidence="1">
    <name type="scientific">Anguilla anguilla</name>
    <name type="common">European freshwater eel</name>
    <name type="synonym">Muraena anguilla</name>
    <dbReference type="NCBI Taxonomy" id="7936"/>
    <lineage>
        <taxon>Eukaryota</taxon>
        <taxon>Metazoa</taxon>
        <taxon>Chordata</taxon>
        <taxon>Craniata</taxon>
        <taxon>Vertebrata</taxon>
        <taxon>Euteleostomi</taxon>
        <taxon>Actinopterygii</taxon>
        <taxon>Neopterygii</taxon>
        <taxon>Teleostei</taxon>
        <taxon>Anguilliformes</taxon>
        <taxon>Anguillidae</taxon>
        <taxon>Anguilla</taxon>
    </lineage>
</organism>
<sequence>MHTYFFSFRMSVKKCVFKDFLKKHSMVTVIYFLNVA</sequence>